<proteinExistence type="predicted"/>
<dbReference type="Proteomes" id="UP000027361">
    <property type="component" value="Unassembled WGS sequence"/>
</dbReference>
<dbReference type="HOGENOM" id="CLU_2063108_0_0_1"/>
<evidence type="ECO:0000313" key="3">
    <source>
        <dbReference type="Proteomes" id="UP000027361"/>
    </source>
</evidence>
<reference evidence="2 3" key="1">
    <citation type="submission" date="2014-05" db="EMBL/GenBank/DDBJ databases">
        <title>Draft genome sequence of a rare smut relative, Tilletiaria anomala UBC 951.</title>
        <authorList>
            <consortium name="DOE Joint Genome Institute"/>
            <person name="Toome M."/>
            <person name="Kuo A."/>
            <person name="Henrissat B."/>
            <person name="Lipzen A."/>
            <person name="Tritt A."/>
            <person name="Yoshinaga Y."/>
            <person name="Zane M."/>
            <person name="Barry K."/>
            <person name="Grigoriev I.V."/>
            <person name="Spatafora J.W."/>
            <person name="Aimea M.C."/>
        </authorList>
    </citation>
    <scope>NUCLEOTIDE SEQUENCE [LARGE SCALE GENOMIC DNA]</scope>
    <source>
        <strain evidence="2 3">UBC 951</strain>
    </source>
</reference>
<dbReference type="AlphaFoldDB" id="A0A066W8W7"/>
<gene>
    <name evidence="2" type="ORF">K437DRAFT_267815</name>
</gene>
<dbReference type="EMBL" id="JMSN01000029">
    <property type="protein sequence ID" value="KDN47524.1"/>
    <property type="molecule type" value="Genomic_DNA"/>
</dbReference>
<dbReference type="InParanoid" id="A0A066W8W7"/>
<evidence type="ECO:0000313" key="2">
    <source>
        <dbReference type="EMBL" id="KDN47524.1"/>
    </source>
</evidence>
<evidence type="ECO:0000256" key="1">
    <source>
        <dbReference type="SAM" id="MobiDB-lite"/>
    </source>
</evidence>
<dbReference type="RefSeq" id="XP_013243861.1">
    <property type="nucleotide sequence ID" value="XM_013388407.1"/>
</dbReference>
<organism evidence="2 3">
    <name type="scientific">Tilletiaria anomala (strain ATCC 24038 / CBS 436.72 / UBC 951)</name>
    <dbReference type="NCBI Taxonomy" id="1037660"/>
    <lineage>
        <taxon>Eukaryota</taxon>
        <taxon>Fungi</taxon>
        <taxon>Dikarya</taxon>
        <taxon>Basidiomycota</taxon>
        <taxon>Ustilaginomycotina</taxon>
        <taxon>Exobasidiomycetes</taxon>
        <taxon>Georgefischeriales</taxon>
        <taxon>Tilletiariaceae</taxon>
        <taxon>Tilletiaria</taxon>
    </lineage>
</organism>
<accession>A0A066W8W7</accession>
<feature type="region of interest" description="Disordered" evidence="1">
    <location>
        <begin position="1"/>
        <end position="42"/>
    </location>
</feature>
<name>A0A066W8W7_TILAU</name>
<sequence length="119" mass="12690">MSPKGIFGDSDDASTGAARALRTSTTHDGSSNDRGRRNSATLGAALVVSSPRVAPALHHERADAKRREDAERCGDVHARICRQELLFSALPASGRYASAQRICEMANSPTVQMQAEIPT</sequence>
<dbReference type="GeneID" id="25265963"/>
<keyword evidence="3" id="KW-1185">Reference proteome</keyword>
<comment type="caution">
    <text evidence="2">The sequence shown here is derived from an EMBL/GenBank/DDBJ whole genome shotgun (WGS) entry which is preliminary data.</text>
</comment>
<protein>
    <submittedName>
        <fullName evidence="2">Uncharacterized protein</fullName>
    </submittedName>
</protein>